<feature type="chain" id="PRO_5035290366" description="Bifunctional inhibitor/plant lipid transfer protein/seed storage helical domain-containing protein" evidence="3">
    <location>
        <begin position="24"/>
        <end position="229"/>
    </location>
</feature>
<dbReference type="Pfam" id="PF14368">
    <property type="entry name" value="LTP_2"/>
    <property type="match status" value="1"/>
</dbReference>
<dbReference type="InterPro" id="IPR016140">
    <property type="entry name" value="Bifunc_inhib/LTP/seed_store"/>
</dbReference>
<dbReference type="EMBL" id="JACMSC010000002">
    <property type="protein sequence ID" value="KAG6533556.1"/>
    <property type="molecule type" value="Genomic_DNA"/>
</dbReference>
<reference evidence="5 6" key="1">
    <citation type="submission" date="2020-08" db="EMBL/GenBank/DDBJ databases">
        <title>Plant Genome Project.</title>
        <authorList>
            <person name="Zhang R.-G."/>
        </authorList>
    </citation>
    <scope>NUCLEOTIDE SEQUENCE [LARGE SCALE GENOMIC DNA]</scope>
    <source>
        <tissue evidence="5">Rhizome</tissue>
    </source>
</reference>
<gene>
    <name evidence="5" type="ORF">ZIOFF_007431</name>
</gene>
<feature type="compositionally biased region" description="Pro residues" evidence="2">
    <location>
        <begin position="123"/>
        <end position="141"/>
    </location>
</feature>
<dbReference type="PROSITE" id="PS51257">
    <property type="entry name" value="PROKAR_LIPOPROTEIN"/>
    <property type="match status" value="1"/>
</dbReference>
<comment type="caution">
    <text evidence="5">The sequence shown here is derived from an EMBL/GenBank/DDBJ whole genome shotgun (WGS) entry which is preliminary data.</text>
</comment>
<evidence type="ECO:0000259" key="4">
    <source>
        <dbReference type="Pfam" id="PF14368"/>
    </source>
</evidence>
<keyword evidence="6" id="KW-1185">Reference proteome</keyword>
<sequence length="229" mass="23642">MMKPQHFIVFAIVTATLLVQVSGQASMACTTTLISTFTPCLNYLTGSTNGGGSPTRDCCKAFNSVITDSTDCACLIITGSVPFSLPINRTLAISLPKICGSSSVPLQCTGTSMPLPGAGTPIPYGPSLPPLQPFSPPPPPRGGLEDFPPSLPPASSTPPTKGLTRAASTAAAEFSCKAHSCLLGACIHSASASTSTSQTVILGNILFRSCTLIPNVLLYTINSKYDFVD</sequence>
<dbReference type="InterPro" id="IPR043325">
    <property type="entry name" value="LTSS"/>
</dbReference>
<proteinExistence type="inferred from homology"/>
<protein>
    <recommendedName>
        <fullName evidence="4">Bifunctional inhibitor/plant lipid transfer protein/seed storage helical domain-containing protein</fullName>
    </recommendedName>
</protein>
<evidence type="ECO:0000256" key="2">
    <source>
        <dbReference type="SAM" id="MobiDB-lite"/>
    </source>
</evidence>
<evidence type="ECO:0000313" key="5">
    <source>
        <dbReference type="EMBL" id="KAG6533556.1"/>
    </source>
</evidence>
<comment type="similarity">
    <text evidence="1">Belongs to the plant LTP family.</text>
</comment>
<keyword evidence="3" id="KW-0732">Signal</keyword>
<dbReference type="Proteomes" id="UP000734854">
    <property type="component" value="Unassembled WGS sequence"/>
</dbReference>
<feature type="signal peptide" evidence="3">
    <location>
        <begin position="1"/>
        <end position="23"/>
    </location>
</feature>
<feature type="domain" description="Bifunctional inhibitor/plant lipid transfer protein/seed storage helical" evidence="4">
    <location>
        <begin position="15"/>
        <end position="108"/>
    </location>
</feature>
<feature type="region of interest" description="Disordered" evidence="2">
    <location>
        <begin position="119"/>
        <end position="163"/>
    </location>
</feature>
<accession>A0A8J5I4T6</accession>
<evidence type="ECO:0000313" key="6">
    <source>
        <dbReference type="Proteomes" id="UP000734854"/>
    </source>
</evidence>
<dbReference type="CDD" id="cd00010">
    <property type="entry name" value="AAI_LTSS"/>
    <property type="match status" value="1"/>
</dbReference>
<name>A0A8J5I4T6_ZINOF</name>
<evidence type="ECO:0000256" key="3">
    <source>
        <dbReference type="SAM" id="SignalP"/>
    </source>
</evidence>
<dbReference type="OrthoDB" id="1914452at2759"/>
<dbReference type="PANTHER" id="PTHR33044">
    <property type="entry name" value="BIFUNCTIONAL INHIBITOR/LIPID-TRANSFER PROTEIN/SEED STORAGE 2S ALBUMIN SUPERFAMILY PROTEIN-RELATED"/>
    <property type="match status" value="1"/>
</dbReference>
<evidence type="ECO:0000256" key="1">
    <source>
        <dbReference type="ARBA" id="ARBA00009748"/>
    </source>
</evidence>
<dbReference type="AlphaFoldDB" id="A0A8J5I4T6"/>
<organism evidence="5 6">
    <name type="scientific">Zingiber officinale</name>
    <name type="common">Ginger</name>
    <name type="synonym">Amomum zingiber</name>
    <dbReference type="NCBI Taxonomy" id="94328"/>
    <lineage>
        <taxon>Eukaryota</taxon>
        <taxon>Viridiplantae</taxon>
        <taxon>Streptophyta</taxon>
        <taxon>Embryophyta</taxon>
        <taxon>Tracheophyta</taxon>
        <taxon>Spermatophyta</taxon>
        <taxon>Magnoliopsida</taxon>
        <taxon>Liliopsida</taxon>
        <taxon>Zingiberales</taxon>
        <taxon>Zingiberaceae</taxon>
        <taxon>Zingiber</taxon>
    </lineage>
</organism>